<evidence type="ECO:0000313" key="1">
    <source>
        <dbReference type="EMBL" id="GFQ95012.1"/>
    </source>
</evidence>
<protein>
    <submittedName>
        <fullName evidence="1">Uncharacterized protein</fullName>
    </submittedName>
</protein>
<comment type="caution">
    <text evidence="1">The sequence shown here is derived from an EMBL/GenBank/DDBJ whole genome shotgun (WGS) entry which is preliminary data.</text>
</comment>
<name>A0A8X6IIA5_TRICU</name>
<dbReference type="AlphaFoldDB" id="A0A8X6IIA5"/>
<reference evidence="1" key="1">
    <citation type="submission" date="2020-07" db="EMBL/GenBank/DDBJ databases">
        <title>Multicomponent nature underlies the extraordinary mechanical properties of spider dragline silk.</title>
        <authorList>
            <person name="Kono N."/>
            <person name="Nakamura H."/>
            <person name="Mori M."/>
            <person name="Yoshida Y."/>
            <person name="Ohtoshi R."/>
            <person name="Malay A.D."/>
            <person name="Moran D.A.P."/>
            <person name="Tomita M."/>
            <person name="Numata K."/>
            <person name="Arakawa K."/>
        </authorList>
    </citation>
    <scope>NUCLEOTIDE SEQUENCE</scope>
</reference>
<sequence>MINKCSRYDIKWYRVVAVYARHPGMPQFKSTLCPPNGCQQLEFMVFVNIPGKGKNAVQARKKLTDVYGEGCRGIKNGSIVVIRSDGIKYDFPLSSCHLVQLLYYHTIPNAPLSSETRPECKYGRRIPAFFFFVDVADLSVNIQQKSPFLESDGQIASFLFNDKSRHTLKNFQVTC</sequence>
<dbReference type="EMBL" id="BMAO01024384">
    <property type="protein sequence ID" value="GFQ95012.1"/>
    <property type="molecule type" value="Genomic_DNA"/>
</dbReference>
<dbReference type="Proteomes" id="UP000887116">
    <property type="component" value="Unassembled WGS sequence"/>
</dbReference>
<proteinExistence type="predicted"/>
<dbReference type="OrthoDB" id="6152532at2759"/>
<accession>A0A8X6IIA5</accession>
<evidence type="ECO:0000313" key="2">
    <source>
        <dbReference type="Proteomes" id="UP000887116"/>
    </source>
</evidence>
<organism evidence="1 2">
    <name type="scientific">Trichonephila clavata</name>
    <name type="common">Joro spider</name>
    <name type="synonym">Nephila clavata</name>
    <dbReference type="NCBI Taxonomy" id="2740835"/>
    <lineage>
        <taxon>Eukaryota</taxon>
        <taxon>Metazoa</taxon>
        <taxon>Ecdysozoa</taxon>
        <taxon>Arthropoda</taxon>
        <taxon>Chelicerata</taxon>
        <taxon>Arachnida</taxon>
        <taxon>Araneae</taxon>
        <taxon>Araneomorphae</taxon>
        <taxon>Entelegynae</taxon>
        <taxon>Araneoidea</taxon>
        <taxon>Nephilidae</taxon>
        <taxon>Trichonephila</taxon>
    </lineage>
</organism>
<keyword evidence="2" id="KW-1185">Reference proteome</keyword>
<gene>
    <name evidence="1" type="ORF">TNCT_22261</name>
</gene>